<dbReference type="PANTHER" id="PTHR11061:SF30">
    <property type="entry name" value="TRNA (URACIL(54)-C(5))-METHYLTRANSFERASE"/>
    <property type="match status" value="1"/>
</dbReference>
<dbReference type="Gene3D" id="2.40.50.1070">
    <property type="match status" value="1"/>
</dbReference>
<dbReference type="PROSITE" id="PS51687">
    <property type="entry name" value="SAM_MT_RNA_M5U"/>
    <property type="match status" value="1"/>
</dbReference>
<organism evidence="6 7">
    <name type="scientific">Ruminococcus albus SY3</name>
    <dbReference type="NCBI Taxonomy" id="1341156"/>
    <lineage>
        <taxon>Bacteria</taxon>
        <taxon>Bacillati</taxon>
        <taxon>Bacillota</taxon>
        <taxon>Clostridia</taxon>
        <taxon>Eubacteriales</taxon>
        <taxon>Oscillospiraceae</taxon>
        <taxon>Ruminococcus</taxon>
    </lineage>
</organism>
<dbReference type="InterPro" id="IPR010280">
    <property type="entry name" value="U5_MeTrfase_fam"/>
</dbReference>
<feature type="active site" description="Nucleophile" evidence="4">
    <location>
        <position position="347"/>
    </location>
</feature>
<dbReference type="AlphaFoldDB" id="A0A011WMA7"/>
<comment type="caution">
    <text evidence="6">The sequence shown here is derived from an EMBL/GenBank/DDBJ whole genome shotgun (WGS) entry which is preliminary data.</text>
</comment>
<dbReference type="InterPro" id="IPR030390">
    <property type="entry name" value="MeTrfase_TrmA_AS"/>
</dbReference>
<evidence type="ECO:0000256" key="1">
    <source>
        <dbReference type="ARBA" id="ARBA00022603"/>
    </source>
</evidence>
<keyword evidence="1 4" id="KW-0489">Methyltransferase</keyword>
<accession>A0A011WMA7</accession>
<keyword evidence="7" id="KW-1185">Reference proteome</keyword>
<feature type="binding site" evidence="4">
    <location>
        <position position="251"/>
    </location>
    <ligand>
        <name>S-adenosyl-L-methionine</name>
        <dbReference type="ChEBI" id="CHEBI:59789"/>
    </ligand>
</feature>
<dbReference type="SUPFAM" id="SSF53335">
    <property type="entry name" value="S-adenosyl-L-methionine-dependent methyltransferases"/>
    <property type="match status" value="1"/>
</dbReference>
<dbReference type="InterPro" id="IPR029063">
    <property type="entry name" value="SAM-dependent_MTases_sf"/>
</dbReference>
<reference evidence="6 7" key="1">
    <citation type="submission" date="2013-06" db="EMBL/GenBank/DDBJ databases">
        <title>Rumen cellulosomics: divergent fiber-degrading strategies revealed by comparative genome-wide analysis of six Ruminococcal strains.</title>
        <authorList>
            <person name="Dassa B."/>
            <person name="Borovok I."/>
            <person name="Lamed R."/>
            <person name="Flint H."/>
            <person name="Yeoman C.J."/>
            <person name="White B."/>
            <person name="Bayer E.A."/>
        </authorList>
    </citation>
    <scope>NUCLEOTIDE SEQUENCE [LARGE SCALE GENOMIC DNA]</scope>
    <source>
        <strain evidence="6 7">SY3</strain>
    </source>
</reference>
<dbReference type="NCBIfam" id="TIGR00479">
    <property type="entry name" value="rumA"/>
    <property type="match status" value="1"/>
</dbReference>
<dbReference type="Gene3D" id="3.40.50.150">
    <property type="entry name" value="Vaccinia Virus protein VP39"/>
    <property type="match status" value="1"/>
</dbReference>
<dbReference type="PROSITE" id="PS01230">
    <property type="entry name" value="TRMA_1"/>
    <property type="match status" value="1"/>
</dbReference>
<gene>
    <name evidence="6" type="ORF">RASY3_17865</name>
</gene>
<name>A0A011WMA7_RUMAL</name>
<feature type="binding site" evidence="4">
    <location>
        <position position="222"/>
    </location>
    <ligand>
        <name>S-adenosyl-L-methionine</name>
        <dbReference type="ChEBI" id="CHEBI:59789"/>
    </ligand>
</feature>
<feature type="binding site" evidence="4">
    <location>
        <position position="272"/>
    </location>
    <ligand>
        <name>S-adenosyl-L-methionine</name>
        <dbReference type="ChEBI" id="CHEBI:59789"/>
    </ligand>
</feature>
<evidence type="ECO:0000256" key="3">
    <source>
        <dbReference type="ARBA" id="ARBA00022691"/>
    </source>
</evidence>
<evidence type="ECO:0000256" key="4">
    <source>
        <dbReference type="PROSITE-ProRule" id="PRU01024"/>
    </source>
</evidence>
<dbReference type="PANTHER" id="PTHR11061">
    <property type="entry name" value="RNA M5U METHYLTRANSFERASE"/>
    <property type="match status" value="1"/>
</dbReference>
<dbReference type="FunFam" id="2.40.50.1070:FF:000003">
    <property type="entry name" value="23S rRNA (Uracil-5-)-methyltransferase RumA"/>
    <property type="match status" value="1"/>
</dbReference>
<evidence type="ECO:0000313" key="7">
    <source>
        <dbReference type="Proteomes" id="UP000021369"/>
    </source>
</evidence>
<dbReference type="CDD" id="cd02440">
    <property type="entry name" value="AdoMet_MTases"/>
    <property type="match status" value="1"/>
</dbReference>
<feature type="binding site" evidence="4">
    <location>
        <position position="320"/>
    </location>
    <ligand>
        <name>S-adenosyl-L-methionine</name>
        <dbReference type="ChEBI" id="CHEBI:59789"/>
    </ligand>
</feature>
<evidence type="ECO:0000256" key="2">
    <source>
        <dbReference type="ARBA" id="ARBA00022679"/>
    </source>
</evidence>
<dbReference type="EMBL" id="JEOB01000004">
    <property type="protein sequence ID" value="EXM38150.1"/>
    <property type="molecule type" value="Genomic_DNA"/>
</dbReference>
<dbReference type="FunFam" id="3.40.50.150:FF:000009">
    <property type="entry name" value="23S rRNA (Uracil(1939)-C(5))-methyltransferase RlmD"/>
    <property type="match status" value="1"/>
</dbReference>
<feature type="active site" evidence="5">
    <location>
        <position position="347"/>
    </location>
</feature>
<dbReference type="Proteomes" id="UP000021369">
    <property type="component" value="Unassembled WGS sequence"/>
</dbReference>
<proteinExistence type="inferred from homology"/>
<dbReference type="Pfam" id="PF05958">
    <property type="entry name" value="tRNA_U5-meth_tr"/>
    <property type="match status" value="1"/>
</dbReference>
<dbReference type="OrthoDB" id="9804590at2"/>
<keyword evidence="3 4" id="KW-0949">S-adenosyl-L-methionine</keyword>
<evidence type="ECO:0000256" key="5">
    <source>
        <dbReference type="PROSITE-ProRule" id="PRU10015"/>
    </source>
</evidence>
<dbReference type="GO" id="GO:0070041">
    <property type="term" value="F:rRNA (uridine-C5-)-methyltransferase activity"/>
    <property type="evidence" value="ECO:0007669"/>
    <property type="project" value="TreeGrafter"/>
</dbReference>
<protein>
    <submittedName>
        <fullName evidence="6">RNA methyltransferase</fullName>
    </submittedName>
</protein>
<keyword evidence="2 4" id="KW-0808">Transferase</keyword>
<dbReference type="PATRIC" id="fig|1341156.4.peg.3174"/>
<dbReference type="GO" id="GO:0070475">
    <property type="term" value="P:rRNA base methylation"/>
    <property type="evidence" value="ECO:0007669"/>
    <property type="project" value="TreeGrafter"/>
</dbReference>
<evidence type="ECO:0000313" key="6">
    <source>
        <dbReference type="EMBL" id="EXM38150.1"/>
    </source>
</evidence>
<sequence>MPKKVITDHSTGERKCRCFKRCGGCQLSESYSEQLARKQEKAARMLSGFGKVEDIVPMEVPYNYRCKVQTVFATDSSKRIISGVYQSNARKMVAVDDCMLEAEVASPIVQTIKVLMKDMRIRPYDLRTGEGLLRHTLIRTSFSTGQVMVVLVTASPMLPAKNNFVKALVKAHPEITTIVHNICPNGMPLTLGERSVVLYGKGYIEDELCGCRFRISPASFYQVNPIQTEKLYSFAVEAAGIRKGVKVIDAYCGTGTIGIICAKNGAEVTGVELNKYACRDAKVNAELNGLDNISFFNDDAGKFMQAMASRGDSFDVLVMDPPRAGASREFIGCAVKLAPEKIVYVSCSIETLERDLRIFKKEGYRATFIQPVDMFPHTMGIENVVCLEKFEKPADKAPEKVTVQEKQVFLKPRGRSVRKPVKNGTRRRK</sequence>
<dbReference type="RefSeq" id="WP_037290385.1">
    <property type="nucleotide sequence ID" value="NZ_JEOB01000004.1"/>
</dbReference>
<comment type="similarity">
    <text evidence="4">Belongs to the class I-like SAM-binding methyltransferase superfamily. RNA M5U methyltransferase family.</text>
</comment>